<dbReference type="RefSeq" id="WP_187083700.1">
    <property type="nucleotide sequence ID" value="NZ_JACORU010000009.1"/>
</dbReference>
<gene>
    <name evidence="2" type="ORF">H8R02_22310</name>
</gene>
<proteinExistence type="predicted"/>
<feature type="transmembrane region" description="Helical" evidence="1">
    <location>
        <begin position="6"/>
        <end position="28"/>
    </location>
</feature>
<accession>A0A923MAB6</accession>
<dbReference type="Proteomes" id="UP000596827">
    <property type="component" value="Unassembled WGS sequence"/>
</dbReference>
<feature type="transmembrane region" description="Helical" evidence="1">
    <location>
        <begin position="167"/>
        <end position="186"/>
    </location>
</feature>
<feature type="transmembrane region" description="Helical" evidence="1">
    <location>
        <begin position="267"/>
        <end position="287"/>
    </location>
</feature>
<evidence type="ECO:0000313" key="3">
    <source>
        <dbReference type="Proteomes" id="UP000596827"/>
    </source>
</evidence>
<dbReference type="EMBL" id="JACORU010000009">
    <property type="protein sequence ID" value="MBC5767217.1"/>
    <property type="molecule type" value="Genomic_DNA"/>
</dbReference>
<reference evidence="2" key="1">
    <citation type="submission" date="2020-08" db="EMBL/GenBank/DDBJ databases">
        <title>Ramlibacter sp. GTP1 16S ribosomal RNA gene genome sequencing and assembly.</title>
        <authorList>
            <person name="Kang M."/>
        </authorList>
    </citation>
    <scope>NUCLEOTIDE SEQUENCE</scope>
    <source>
        <strain evidence="2">GTP1</strain>
    </source>
</reference>
<organism evidence="2 3">
    <name type="scientific">Ramlibacter albus</name>
    <dbReference type="NCBI Taxonomy" id="2079448"/>
    <lineage>
        <taxon>Bacteria</taxon>
        <taxon>Pseudomonadati</taxon>
        <taxon>Pseudomonadota</taxon>
        <taxon>Betaproteobacteria</taxon>
        <taxon>Burkholderiales</taxon>
        <taxon>Comamonadaceae</taxon>
        <taxon>Ramlibacter</taxon>
    </lineage>
</organism>
<evidence type="ECO:0000256" key="1">
    <source>
        <dbReference type="SAM" id="Phobius"/>
    </source>
</evidence>
<dbReference type="Pfam" id="PF20327">
    <property type="entry name" value="DUF6622"/>
    <property type="match status" value="1"/>
</dbReference>
<comment type="caution">
    <text evidence="2">The sequence shown here is derived from an EMBL/GenBank/DDBJ whole genome shotgun (WGS) entry which is preliminary data.</text>
</comment>
<feature type="transmembrane region" description="Helical" evidence="1">
    <location>
        <begin position="133"/>
        <end position="155"/>
    </location>
</feature>
<dbReference type="AlphaFoldDB" id="A0A923MAB6"/>
<protein>
    <submittedName>
        <fullName evidence="2">DUF2306 domain-containing protein</fullName>
    </submittedName>
</protein>
<keyword evidence="1" id="KW-0812">Transmembrane</keyword>
<feature type="transmembrane region" description="Helical" evidence="1">
    <location>
        <begin position="104"/>
        <end position="121"/>
    </location>
</feature>
<feature type="transmembrane region" description="Helical" evidence="1">
    <location>
        <begin position="71"/>
        <end position="92"/>
    </location>
</feature>
<keyword evidence="1" id="KW-1133">Transmembrane helix</keyword>
<dbReference type="InterPro" id="IPR046730">
    <property type="entry name" value="DUF6622"/>
</dbReference>
<sequence>MQLSPIIVIHMTAALGALVTGPVALWARKGATQRPQLHRAFGYAWVTLMIVTAVSAAFIRSELKFSFAGFSPIHLFIPATFIGLFFAFRALANRNIAQHKAIMQRLYFGAGIGAGVFTLAPNRTIGKFLGTGYLAPIVTNTPLWVWGLLVGLLVLGYTQTRDRNASLTRMLVTPAVMTAFSLWGTVNTFGNAATFSLVMMTWAVVAAGVFSLVAAGTAKASYDAATRSFALPGSWVPMGLILGIFMIKYASGVAIAMNHSLVNDLTFGVTLAALSGVFSGLFTGRAVRVLKLAVRPSPAIALQA</sequence>
<feature type="transmembrane region" description="Helical" evidence="1">
    <location>
        <begin position="40"/>
        <end position="59"/>
    </location>
</feature>
<feature type="transmembrane region" description="Helical" evidence="1">
    <location>
        <begin position="192"/>
        <end position="217"/>
    </location>
</feature>
<name>A0A923MAB6_9BURK</name>
<evidence type="ECO:0000313" key="2">
    <source>
        <dbReference type="EMBL" id="MBC5767217.1"/>
    </source>
</evidence>
<feature type="transmembrane region" description="Helical" evidence="1">
    <location>
        <begin position="229"/>
        <end position="247"/>
    </location>
</feature>
<keyword evidence="3" id="KW-1185">Reference proteome</keyword>
<keyword evidence="1" id="KW-0472">Membrane</keyword>